<organism evidence="3 4">
    <name type="scientific">Rhynchospora pubera</name>
    <dbReference type="NCBI Taxonomy" id="906938"/>
    <lineage>
        <taxon>Eukaryota</taxon>
        <taxon>Viridiplantae</taxon>
        <taxon>Streptophyta</taxon>
        <taxon>Embryophyta</taxon>
        <taxon>Tracheophyta</taxon>
        <taxon>Spermatophyta</taxon>
        <taxon>Magnoliopsida</taxon>
        <taxon>Liliopsida</taxon>
        <taxon>Poales</taxon>
        <taxon>Cyperaceae</taxon>
        <taxon>Cyperoideae</taxon>
        <taxon>Rhynchosporeae</taxon>
        <taxon>Rhynchospora</taxon>
    </lineage>
</organism>
<evidence type="ECO:0000313" key="4">
    <source>
        <dbReference type="Proteomes" id="UP001140206"/>
    </source>
</evidence>
<evidence type="ECO:0000259" key="2">
    <source>
        <dbReference type="SMART" id="SM00584"/>
    </source>
</evidence>
<dbReference type="AlphaFoldDB" id="A0AAV8E8J5"/>
<feature type="compositionally biased region" description="Polar residues" evidence="1">
    <location>
        <begin position="1"/>
        <end position="15"/>
    </location>
</feature>
<feature type="region of interest" description="Disordered" evidence="1">
    <location>
        <begin position="1"/>
        <end position="26"/>
    </location>
</feature>
<accession>A0AAV8E8J5</accession>
<dbReference type="PANTHER" id="PTHR23354:SF104">
    <property type="entry name" value="TLD-DOMAIN CONTAINING NUCLEOLAR PROTEIN"/>
    <property type="match status" value="1"/>
</dbReference>
<dbReference type="Proteomes" id="UP001140206">
    <property type="component" value="Chromosome 3"/>
</dbReference>
<evidence type="ECO:0000256" key="1">
    <source>
        <dbReference type="SAM" id="MobiDB-lite"/>
    </source>
</evidence>
<keyword evidence="4" id="KW-1185">Reference proteome</keyword>
<comment type="caution">
    <text evidence="3">The sequence shown here is derived from an EMBL/GenBank/DDBJ whole genome shotgun (WGS) entry which is preliminary data.</text>
</comment>
<dbReference type="EMBL" id="JAMFTS010000003">
    <property type="protein sequence ID" value="KAJ4774713.1"/>
    <property type="molecule type" value="Genomic_DNA"/>
</dbReference>
<dbReference type="Pfam" id="PF07534">
    <property type="entry name" value="TLD"/>
    <property type="match status" value="1"/>
</dbReference>
<dbReference type="SMART" id="SM00584">
    <property type="entry name" value="TLDc"/>
    <property type="match status" value="1"/>
</dbReference>
<dbReference type="PANTHER" id="PTHR23354">
    <property type="entry name" value="NUCLEOLAR PROTEIN 7/ESTROGEN RECEPTOR COACTIVATOR-RELATED"/>
    <property type="match status" value="1"/>
</dbReference>
<evidence type="ECO:0000313" key="3">
    <source>
        <dbReference type="EMBL" id="KAJ4774713.1"/>
    </source>
</evidence>
<feature type="domain" description="TLDc" evidence="2">
    <location>
        <begin position="293"/>
        <end position="446"/>
    </location>
</feature>
<name>A0AAV8E8J5_9POAL</name>
<gene>
    <name evidence="3" type="ORF">LUZ62_058970</name>
</gene>
<reference evidence="3" key="1">
    <citation type="submission" date="2022-08" db="EMBL/GenBank/DDBJ databases">
        <authorList>
            <person name="Marques A."/>
        </authorList>
    </citation>
    <scope>NUCLEOTIDE SEQUENCE</scope>
    <source>
        <strain evidence="3">RhyPub2mFocal</strain>
        <tissue evidence="3">Leaves</tissue>
    </source>
</reference>
<sequence length="502" mass="55328">MGASSSSDHGPTQSPEQQEEESLAASTGSLPYLRTSFSKLSSPDSTTIPLSSLQEALSISISNFKSESELLHVPEKFSELLSHLGSCITSLFFKTTNEGMTWVDFLRGFNRCSVTAPVSQSLNIHYQLFSAMCHEAGIDTKLEFDLGEDGTGKVTGSLVPTQLVMFLWMCWVLMYSARVPGQLKDKKGILVLPDVSHLCNSALVSSGLVGDDGDILKVDFSADDKEIPVQKLQSWVLSTVVGISHSLSQYMQQKIQSCAASEENAGESASSSDSITENYDTNLLTRGRAWAVSLSLRGASRDQLMNASFIGMDNDDLLYRSSLHGKGLSRFWSNVEGYNGPILFLISASLSNSSDAFGCCAGKEKNYVYCHLHPTVRVYQANPKPIGLAFGGSLGNERISLDEDFAKVVVRHHAVDKTYQPGPLFPSQGFLPSEAEIFEVEVWGLGGESAKRQQDVFKKRENIFTEQRRKVDLKTFGNWEDSPEKMMMDMVSDPNRVRREDR</sequence>
<dbReference type="InterPro" id="IPR006571">
    <property type="entry name" value="TLDc_dom"/>
</dbReference>
<proteinExistence type="predicted"/>
<protein>
    <submittedName>
        <fullName evidence="3">TLD-domain containing nucleolar protein</fullName>
    </submittedName>
</protein>